<evidence type="ECO:0000313" key="5">
    <source>
        <dbReference type="Proteomes" id="UP001311232"/>
    </source>
</evidence>
<accession>A0AAV9RAG7</accession>
<reference evidence="4 5" key="1">
    <citation type="submission" date="2021-06" db="EMBL/GenBank/DDBJ databases">
        <authorList>
            <person name="Palmer J.M."/>
        </authorList>
    </citation>
    <scope>NUCLEOTIDE SEQUENCE [LARGE SCALE GENOMIC DNA]</scope>
    <source>
        <strain evidence="4 5">MEX-2019</strain>
        <tissue evidence="4">Muscle</tissue>
    </source>
</reference>
<name>A0AAV9RAG7_9TELE</name>
<organism evidence="4 5">
    <name type="scientific">Crenichthys baileyi</name>
    <name type="common">White River springfish</name>
    <dbReference type="NCBI Taxonomy" id="28760"/>
    <lineage>
        <taxon>Eukaryota</taxon>
        <taxon>Metazoa</taxon>
        <taxon>Chordata</taxon>
        <taxon>Craniata</taxon>
        <taxon>Vertebrata</taxon>
        <taxon>Euteleostomi</taxon>
        <taxon>Actinopterygii</taxon>
        <taxon>Neopterygii</taxon>
        <taxon>Teleostei</taxon>
        <taxon>Neoteleostei</taxon>
        <taxon>Acanthomorphata</taxon>
        <taxon>Ovalentaria</taxon>
        <taxon>Atherinomorphae</taxon>
        <taxon>Cyprinodontiformes</taxon>
        <taxon>Goodeidae</taxon>
        <taxon>Crenichthys</taxon>
    </lineage>
</organism>
<feature type="coiled-coil region" evidence="1">
    <location>
        <begin position="82"/>
        <end position="116"/>
    </location>
</feature>
<comment type="caution">
    <text evidence="4">The sequence shown here is derived from an EMBL/GenBank/DDBJ whole genome shotgun (WGS) entry which is preliminary data.</text>
</comment>
<feature type="coiled-coil region" evidence="1">
    <location>
        <begin position="9"/>
        <end position="43"/>
    </location>
</feature>
<sequence length="345" mass="40612">MPKKKVKGKEATEEERLLQLQQRAQAEEEMAKKKEETLYLKDKLQKEERYASVNLPKVTESCRKNLHRARDAEHLKLFAVLQQKIERKLDEQNFIIQKMKRELQEADRRTDQVERCHLQQVEDLLGQRDRVLMNLEQQWDSSLQNLSSEMEKMRADFQQKNQQLVDLCLPAQMHDKGMCEGIEKLHQKVVDLKMNDQKYPEEMEEVNMGDRSVLKQQVLQGPRKSPNKLDKRMSSMQQIDTKDKGNKVRQAIPALEAENDLMEKEVTTGKDKLNQSITSSRTSWPNVARKRGRRSLTSVCKVPPSPRICRLLSPRARRFYELQSCATSCRTNRRYCHYHQRATHI</sequence>
<dbReference type="InterPro" id="IPR039505">
    <property type="entry name" value="DRC1/2_N"/>
</dbReference>
<evidence type="ECO:0000259" key="3">
    <source>
        <dbReference type="Pfam" id="PF14772"/>
    </source>
</evidence>
<dbReference type="Pfam" id="PF14772">
    <property type="entry name" value="NYD-SP28"/>
    <property type="match status" value="1"/>
</dbReference>
<evidence type="ECO:0000256" key="1">
    <source>
        <dbReference type="SAM" id="Coils"/>
    </source>
</evidence>
<dbReference type="AlphaFoldDB" id="A0AAV9RAG7"/>
<keyword evidence="5" id="KW-1185">Reference proteome</keyword>
<feature type="region of interest" description="Disordered" evidence="2">
    <location>
        <begin position="218"/>
        <end position="246"/>
    </location>
</feature>
<dbReference type="EMBL" id="JAHHUM010002307">
    <property type="protein sequence ID" value="KAK5605342.1"/>
    <property type="molecule type" value="Genomic_DNA"/>
</dbReference>
<evidence type="ECO:0000313" key="4">
    <source>
        <dbReference type="EMBL" id="KAK5605342.1"/>
    </source>
</evidence>
<keyword evidence="1" id="KW-0175">Coiled coil</keyword>
<feature type="domain" description="Dynein regulatory complex protein 1/2 N-terminal" evidence="3">
    <location>
        <begin position="22"/>
        <end position="121"/>
    </location>
</feature>
<dbReference type="Proteomes" id="UP001311232">
    <property type="component" value="Unassembled WGS sequence"/>
</dbReference>
<proteinExistence type="predicted"/>
<gene>
    <name evidence="4" type="ORF">CRENBAI_009275</name>
</gene>
<protein>
    <recommendedName>
        <fullName evidence="3">Dynein regulatory complex protein 1/2 N-terminal domain-containing protein</fullName>
    </recommendedName>
</protein>
<evidence type="ECO:0000256" key="2">
    <source>
        <dbReference type="SAM" id="MobiDB-lite"/>
    </source>
</evidence>